<dbReference type="RefSeq" id="WP_145260584.1">
    <property type="nucleotide sequence ID" value="NZ_CP036279.1"/>
</dbReference>
<name>A0A518B8F3_9BACT</name>
<sequence>MNTIREVFPYLRTRDAKAAIAFYTKAFGAVEDFRLTEPGGRIGHAELEFGDATIMVSDEYPEYGIHGPKESVPTGSCVHLHVDDVDAMVKQAVAAGATLTMEPQDQFYGERAAKLLDPFGHEWMLGSHIEDVSPEEMQRRFDKMFA</sequence>
<feature type="domain" description="VOC" evidence="1">
    <location>
        <begin position="5"/>
        <end position="128"/>
    </location>
</feature>
<reference evidence="2 3" key="1">
    <citation type="submission" date="2019-02" db="EMBL/GenBank/DDBJ databases">
        <title>Deep-cultivation of Planctomycetes and their phenomic and genomic characterization uncovers novel biology.</title>
        <authorList>
            <person name="Wiegand S."/>
            <person name="Jogler M."/>
            <person name="Boedeker C."/>
            <person name="Pinto D."/>
            <person name="Vollmers J."/>
            <person name="Rivas-Marin E."/>
            <person name="Kohn T."/>
            <person name="Peeters S.H."/>
            <person name="Heuer A."/>
            <person name="Rast P."/>
            <person name="Oberbeckmann S."/>
            <person name="Bunk B."/>
            <person name="Jeske O."/>
            <person name="Meyerdierks A."/>
            <person name="Storesund J.E."/>
            <person name="Kallscheuer N."/>
            <person name="Luecker S."/>
            <person name="Lage O.M."/>
            <person name="Pohl T."/>
            <person name="Merkel B.J."/>
            <person name="Hornburger P."/>
            <person name="Mueller R.-W."/>
            <person name="Bruemmer F."/>
            <person name="Labrenz M."/>
            <person name="Spormann A.M."/>
            <person name="Op den Camp H."/>
            <person name="Overmann J."/>
            <person name="Amann R."/>
            <person name="Jetten M.S.M."/>
            <person name="Mascher T."/>
            <person name="Medema M.H."/>
            <person name="Devos D.P."/>
            <person name="Kaster A.-K."/>
            <person name="Ovreas L."/>
            <person name="Rohde M."/>
            <person name="Galperin M.Y."/>
            <person name="Jogler C."/>
        </authorList>
    </citation>
    <scope>NUCLEOTIDE SEQUENCE [LARGE SCALE GENOMIC DNA]</scope>
    <source>
        <strain evidence="2 3">Pan216</strain>
    </source>
</reference>
<dbReference type="AlphaFoldDB" id="A0A518B8F3"/>
<evidence type="ECO:0000313" key="3">
    <source>
        <dbReference type="Proteomes" id="UP000317093"/>
    </source>
</evidence>
<dbReference type="PANTHER" id="PTHR34109">
    <property type="entry name" value="BNAUNNG04460D PROTEIN-RELATED"/>
    <property type="match status" value="1"/>
</dbReference>
<dbReference type="InterPro" id="IPR029068">
    <property type="entry name" value="Glyas_Bleomycin-R_OHBP_Dase"/>
</dbReference>
<dbReference type="EMBL" id="CP036279">
    <property type="protein sequence ID" value="QDU63257.1"/>
    <property type="molecule type" value="Genomic_DNA"/>
</dbReference>
<dbReference type="Gene3D" id="3.30.720.110">
    <property type="match status" value="1"/>
</dbReference>
<dbReference type="PROSITE" id="PS51819">
    <property type="entry name" value="VOC"/>
    <property type="match status" value="1"/>
</dbReference>
<evidence type="ECO:0000259" key="1">
    <source>
        <dbReference type="PROSITE" id="PS51819"/>
    </source>
</evidence>
<keyword evidence="3" id="KW-1185">Reference proteome</keyword>
<protein>
    <submittedName>
        <fullName evidence="2">Glyoxalase-like domain protein</fullName>
    </submittedName>
</protein>
<dbReference type="KEGG" id="knv:Pan216_41350"/>
<dbReference type="Pfam" id="PF00903">
    <property type="entry name" value="Glyoxalase"/>
    <property type="match status" value="1"/>
</dbReference>
<dbReference type="InterPro" id="IPR004360">
    <property type="entry name" value="Glyas_Fos-R_dOase_dom"/>
</dbReference>
<dbReference type="InterPro" id="IPR037523">
    <property type="entry name" value="VOC_core"/>
</dbReference>
<organism evidence="2 3">
    <name type="scientific">Kolteria novifilia</name>
    <dbReference type="NCBI Taxonomy" id="2527975"/>
    <lineage>
        <taxon>Bacteria</taxon>
        <taxon>Pseudomonadati</taxon>
        <taxon>Planctomycetota</taxon>
        <taxon>Planctomycetia</taxon>
        <taxon>Kolteriales</taxon>
        <taxon>Kolteriaceae</taxon>
        <taxon>Kolteria</taxon>
    </lineage>
</organism>
<dbReference type="OrthoDB" id="9795306at2"/>
<dbReference type="SUPFAM" id="SSF54593">
    <property type="entry name" value="Glyoxalase/Bleomycin resistance protein/Dihydroxybiphenyl dioxygenase"/>
    <property type="match status" value="1"/>
</dbReference>
<dbReference type="CDD" id="cd07246">
    <property type="entry name" value="VOC_like"/>
    <property type="match status" value="1"/>
</dbReference>
<proteinExistence type="predicted"/>
<dbReference type="Proteomes" id="UP000317093">
    <property type="component" value="Chromosome"/>
</dbReference>
<dbReference type="Gene3D" id="3.30.720.120">
    <property type="match status" value="1"/>
</dbReference>
<accession>A0A518B8F3</accession>
<gene>
    <name evidence="2" type="ORF">Pan216_41350</name>
</gene>
<evidence type="ECO:0000313" key="2">
    <source>
        <dbReference type="EMBL" id="QDU63257.1"/>
    </source>
</evidence>
<dbReference type="PANTHER" id="PTHR34109:SF1">
    <property type="entry name" value="VOC DOMAIN-CONTAINING PROTEIN"/>
    <property type="match status" value="1"/>
</dbReference>